<dbReference type="Proteomes" id="UP000313359">
    <property type="component" value="Unassembled WGS sequence"/>
</dbReference>
<sequence length="162" mass="18025">MSAPIPFVCITNAPSLTEASITPSGTVCNPTHDGMIALRRRLAGKTKVNIFVKIGYNAYERLDEGVLQTAINALASSFEKRILPHCATVEKLRLCIEFKCDGRHDLARYPCPAQTDLMTEDVPRTLTALRVGLTNKDFTRLLPGNLEVRIIGDHFPEWSTVW</sequence>
<accession>A0A5C2RY35</accession>
<gene>
    <name evidence="1" type="ORF">L227DRAFT_656516</name>
</gene>
<reference evidence="1" key="1">
    <citation type="journal article" date="2018" name="Genome Biol. Evol.">
        <title>Genomics and development of Lentinus tigrinus, a white-rot wood-decaying mushroom with dimorphic fruiting bodies.</title>
        <authorList>
            <person name="Wu B."/>
            <person name="Xu Z."/>
            <person name="Knudson A."/>
            <person name="Carlson A."/>
            <person name="Chen N."/>
            <person name="Kovaka S."/>
            <person name="LaButti K."/>
            <person name="Lipzen A."/>
            <person name="Pennachio C."/>
            <person name="Riley R."/>
            <person name="Schakwitz W."/>
            <person name="Umezawa K."/>
            <person name="Ohm R.A."/>
            <person name="Grigoriev I.V."/>
            <person name="Nagy L.G."/>
            <person name="Gibbons J."/>
            <person name="Hibbett D."/>
        </authorList>
    </citation>
    <scope>NUCLEOTIDE SEQUENCE [LARGE SCALE GENOMIC DNA]</scope>
    <source>
        <strain evidence="1">ALCF2SS1-6</strain>
    </source>
</reference>
<dbReference type="AlphaFoldDB" id="A0A5C2RY35"/>
<evidence type="ECO:0000313" key="1">
    <source>
        <dbReference type="EMBL" id="RPD55986.1"/>
    </source>
</evidence>
<evidence type="ECO:0000313" key="2">
    <source>
        <dbReference type="Proteomes" id="UP000313359"/>
    </source>
</evidence>
<protein>
    <submittedName>
        <fullName evidence="1">Uncharacterized protein</fullName>
    </submittedName>
</protein>
<dbReference type="OrthoDB" id="2735506at2759"/>
<keyword evidence="2" id="KW-1185">Reference proteome</keyword>
<organism evidence="1 2">
    <name type="scientific">Lentinus tigrinus ALCF2SS1-6</name>
    <dbReference type="NCBI Taxonomy" id="1328759"/>
    <lineage>
        <taxon>Eukaryota</taxon>
        <taxon>Fungi</taxon>
        <taxon>Dikarya</taxon>
        <taxon>Basidiomycota</taxon>
        <taxon>Agaricomycotina</taxon>
        <taxon>Agaricomycetes</taxon>
        <taxon>Polyporales</taxon>
        <taxon>Polyporaceae</taxon>
        <taxon>Lentinus</taxon>
    </lineage>
</organism>
<dbReference type="EMBL" id="ML122291">
    <property type="protein sequence ID" value="RPD55986.1"/>
    <property type="molecule type" value="Genomic_DNA"/>
</dbReference>
<name>A0A5C2RY35_9APHY</name>
<proteinExistence type="predicted"/>